<reference evidence="4 5" key="1">
    <citation type="submission" date="2018-01" db="EMBL/GenBank/DDBJ databases">
        <title>Saezia sanguinis gen. nov., sp. nov., in the order Burkholderiales isolated from human blood.</title>
        <authorList>
            <person name="Medina-Pascual M.J."/>
            <person name="Valdezate S."/>
            <person name="Monzon S."/>
            <person name="Cuesta I."/>
            <person name="Carrasco G."/>
            <person name="Villalon P."/>
            <person name="Saez-Nieto J.A."/>
        </authorList>
    </citation>
    <scope>NUCLEOTIDE SEQUENCE [LARGE SCALE GENOMIC DNA]</scope>
    <source>
        <strain evidence="4 5">CNM695-12</strain>
    </source>
</reference>
<dbReference type="Proteomes" id="UP000286947">
    <property type="component" value="Unassembled WGS sequence"/>
</dbReference>
<dbReference type="InterPro" id="IPR005835">
    <property type="entry name" value="NTP_transferase_dom"/>
</dbReference>
<feature type="domain" description="Nucleotidyl transferase" evidence="3">
    <location>
        <begin position="11"/>
        <end position="139"/>
    </location>
</feature>
<comment type="caution">
    <text evidence="4">The sequence shown here is derived from an EMBL/GenBank/DDBJ whole genome shotgun (WGS) entry which is preliminary data.</text>
</comment>
<keyword evidence="5" id="KW-1185">Reference proteome</keyword>
<dbReference type="SUPFAM" id="SSF53448">
    <property type="entry name" value="Nucleotide-diphospho-sugar transferases"/>
    <property type="match status" value="1"/>
</dbReference>
<evidence type="ECO:0000313" key="4">
    <source>
        <dbReference type="EMBL" id="RUS65594.1"/>
    </source>
</evidence>
<name>A0A433SAA2_9BURK</name>
<dbReference type="EC" id="2.7.7.9" evidence="4"/>
<accession>A0A433SAA2</accession>
<dbReference type="GO" id="GO:0003983">
    <property type="term" value="F:UTP:glucose-1-phosphate uridylyltransferase activity"/>
    <property type="evidence" value="ECO:0007669"/>
    <property type="project" value="UniProtKB-EC"/>
</dbReference>
<dbReference type="CDD" id="cd06422">
    <property type="entry name" value="NTP_transferase_like_1"/>
    <property type="match status" value="1"/>
</dbReference>
<dbReference type="AlphaFoldDB" id="A0A433SAA2"/>
<keyword evidence="2 4" id="KW-0548">Nucleotidyltransferase</keyword>
<organism evidence="4 5">
    <name type="scientific">Saezia sanguinis</name>
    <dbReference type="NCBI Taxonomy" id="1965230"/>
    <lineage>
        <taxon>Bacteria</taxon>
        <taxon>Pseudomonadati</taxon>
        <taxon>Pseudomonadota</taxon>
        <taxon>Betaproteobacteria</taxon>
        <taxon>Burkholderiales</taxon>
        <taxon>Saeziaceae</taxon>
        <taxon>Saezia</taxon>
    </lineage>
</organism>
<dbReference type="InterPro" id="IPR029044">
    <property type="entry name" value="Nucleotide-diphossugar_trans"/>
</dbReference>
<dbReference type="OrthoDB" id="9788272at2"/>
<proteinExistence type="predicted"/>
<keyword evidence="1 4" id="KW-0808">Transferase</keyword>
<dbReference type="PANTHER" id="PTHR43584">
    <property type="entry name" value="NUCLEOTIDYL TRANSFERASE"/>
    <property type="match status" value="1"/>
</dbReference>
<evidence type="ECO:0000256" key="2">
    <source>
        <dbReference type="ARBA" id="ARBA00022695"/>
    </source>
</evidence>
<dbReference type="EMBL" id="PQSP01000011">
    <property type="protein sequence ID" value="RUS65594.1"/>
    <property type="molecule type" value="Genomic_DNA"/>
</dbReference>
<dbReference type="Pfam" id="PF00483">
    <property type="entry name" value="NTP_transferase"/>
    <property type="match status" value="1"/>
</dbReference>
<evidence type="ECO:0000259" key="3">
    <source>
        <dbReference type="Pfam" id="PF00483"/>
    </source>
</evidence>
<dbReference type="InterPro" id="IPR050065">
    <property type="entry name" value="GlmU-like"/>
</dbReference>
<evidence type="ECO:0000256" key="1">
    <source>
        <dbReference type="ARBA" id="ARBA00022679"/>
    </source>
</evidence>
<evidence type="ECO:0000313" key="5">
    <source>
        <dbReference type="Proteomes" id="UP000286947"/>
    </source>
</evidence>
<dbReference type="PANTHER" id="PTHR43584:SF8">
    <property type="entry name" value="N-ACETYLMURAMATE ALPHA-1-PHOSPHATE URIDYLYLTRANSFERASE"/>
    <property type="match status" value="1"/>
</dbReference>
<gene>
    <name evidence="4" type="primary">cugP</name>
    <name evidence="4" type="ORF">CUZ56_02893</name>
</gene>
<dbReference type="RefSeq" id="WP_126981048.1">
    <property type="nucleotide sequence ID" value="NZ_PQSP01000011.1"/>
</dbReference>
<protein>
    <submittedName>
        <fullName evidence="4">UTP--glucose-1-phosphate uridylyltransferase</fullName>
        <ecNumber evidence="4">2.7.7.9</ecNumber>
    </submittedName>
</protein>
<dbReference type="Gene3D" id="3.90.550.10">
    <property type="entry name" value="Spore Coat Polysaccharide Biosynthesis Protein SpsA, Chain A"/>
    <property type="match status" value="1"/>
</dbReference>
<sequence>MTQLSKPPVTAMILAAGRGERMRPLSDHTPKPLLKIHGKPMIVWHLEKLAQSGIKEVVINTAWLEEQFPDQLGDGSQWGLQIHYSMENRDHGHALGTAGGIVKALPLLGNAFWLISGDIYAPDFDFTPQTVNQFLNSNLLAHLWVIPNPPYHPQGDFGISADGFGLAGQPGPDGKLWTYASIALMRPELFAGLPASPQTSFIKPLLQGMQEQRITVESYMGRFENVGTPQQLQQLNQPGD</sequence>